<organism evidence="1 2">
    <name type="scientific">Paenibacillus chartarius</name>
    <dbReference type="NCBI Taxonomy" id="747481"/>
    <lineage>
        <taxon>Bacteria</taxon>
        <taxon>Bacillati</taxon>
        <taxon>Bacillota</taxon>
        <taxon>Bacilli</taxon>
        <taxon>Bacillales</taxon>
        <taxon>Paenibacillaceae</taxon>
        <taxon>Paenibacillus</taxon>
    </lineage>
</organism>
<reference evidence="1 2" key="1">
    <citation type="submission" date="2024-09" db="EMBL/GenBank/DDBJ databases">
        <authorList>
            <person name="Sun Q."/>
            <person name="Mori K."/>
        </authorList>
    </citation>
    <scope>NUCLEOTIDE SEQUENCE [LARGE SCALE GENOMIC DNA]</scope>
    <source>
        <strain evidence="1 2">CCM 7759</strain>
    </source>
</reference>
<dbReference type="RefSeq" id="WP_377473687.1">
    <property type="nucleotide sequence ID" value="NZ_JBHLWN010000107.1"/>
</dbReference>
<gene>
    <name evidence="1" type="ORF">ACFFK0_26595</name>
</gene>
<dbReference type="Proteomes" id="UP001589776">
    <property type="component" value="Unassembled WGS sequence"/>
</dbReference>
<accession>A0ABV6DTY5</accession>
<sequence>MNFLSVYPLDIGELVEQGCLRLVMGYSKGIQLIEDDESWKAMLEDPYFMEDLIQMHVVSKEAAYFVWKRDEEWVTTRCRFQDAPRVQITRKQRLLGRRESLVSTQYVEHDSDGQAYISYSHPSGLQ</sequence>
<proteinExistence type="predicted"/>
<evidence type="ECO:0000313" key="2">
    <source>
        <dbReference type="Proteomes" id="UP001589776"/>
    </source>
</evidence>
<name>A0ABV6DTY5_9BACL</name>
<evidence type="ECO:0000313" key="1">
    <source>
        <dbReference type="EMBL" id="MFC0215973.1"/>
    </source>
</evidence>
<dbReference type="EMBL" id="JBHLWN010000107">
    <property type="protein sequence ID" value="MFC0215973.1"/>
    <property type="molecule type" value="Genomic_DNA"/>
</dbReference>
<comment type="caution">
    <text evidence="1">The sequence shown here is derived from an EMBL/GenBank/DDBJ whole genome shotgun (WGS) entry which is preliminary data.</text>
</comment>
<protein>
    <submittedName>
        <fullName evidence="1">Uncharacterized protein</fullName>
    </submittedName>
</protein>
<keyword evidence="2" id="KW-1185">Reference proteome</keyword>